<dbReference type="Proteomes" id="UP000572635">
    <property type="component" value="Unassembled WGS sequence"/>
</dbReference>
<name>A0A7W8QHZ0_9ACTN</name>
<dbReference type="AlphaFoldDB" id="A0A7W8QHZ0"/>
<dbReference type="RefSeq" id="WP_246528172.1">
    <property type="nucleotide sequence ID" value="NZ_JACHDB010000001.1"/>
</dbReference>
<evidence type="ECO:0000313" key="2">
    <source>
        <dbReference type="Proteomes" id="UP000572635"/>
    </source>
</evidence>
<proteinExistence type="predicted"/>
<comment type="caution">
    <text evidence="1">The sequence shown here is derived from an EMBL/GenBank/DDBJ whole genome shotgun (WGS) entry which is preliminary data.</text>
</comment>
<evidence type="ECO:0000313" key="1">
    <source>
        <dbReference type="EMBL" id="MBB5430696.1"/>
    </source>
</evidence>
<organism evidence="1 2">
    <name type="scientific">Nocardiopsis composta</name>
    <dbReference type="NCBI Taxonomy" id="157465"/>
    <lineage>
        <taxon>Bacteria</taxon>
        <taxon>Bacillati</taxon>
        <taxon>Actinomycetota</taxon>
        <taxon>Actinomycetes</taxon>
        <taxon>Streptosporangiales</taxon>
        <taxon>Nocardiopsidaceae</taxon>
        <taxon>Nocardiopsis</taxon>
    </lineage>
</organism>
<accession>A0A7W8QHZ0</accession>
<keyword evidence="2" id="KW-1185">Reference proteome</keyword>
<protein>
    <submittedName>
        <fullName evidence="1">Uncharacterized protein</fullName>
    </submittedName>
</protein>
<sequence length="135" mass="14687">MPVRTRPKAAFYEGLPRVRGAVTALLREEGSGRVLVWGWCRGCAVWWRWTGFRRASSPTGARRWCTCSRGPSPPAEAAGLRPDGVELSAARSASPGELEGLLPALLARRIGQAVRADDAGSVAYLEDGRPVDWER</sequence>
<reference evidence="1 2" key="1">
    <citation type="submission" date="2020-08" db="EMBL/GenBank/DDBJ databases">
        <title>Sequencing the genomes of 1000 actinobacteria strains.</title>
        <authorList>
            <person name="Klenk H.-P."/>
        </authorList>
    </citation>
    <scope>NUCLEOTIDE SEQUENCE [LARGE SCALE GENOMIC DNA]</scope>
    <source>
        <strain evidence="1 2">DSM 44551</strain>
    </source>
</reference>
<gene>
    <name evidence="1" type="ORF">HDA36_000780</name>
</gene>
<dbReference type="EMBL" id="JACHDB010000001">
    <property type="protein sequence ID" value="MBB5430696.1"/>
    <property type="molecule type" value="Genomic_DNA"/>
</dbReference>